<name>A0A5C8ZJM8_9ACTN</name>
<keyword evidence="1" id="KW-0805">Transcription regulation</keyword>
<feature type="region of interest" description="Disordered" evidence="4">
    <location>
        <begin position="1"/>
        <end position="114"/>
    </location>
</feature>
<dbReference type="Proteomes" id="UP000321234">
    <property type="component" value="Unassembled WGS sequence"/>
</dbReference>
<protein>
    <submittedName>
        <fullName evidence="6">FadR family transcriptional regulator</fullName>
    </submittedName>
</protein>
<comment type="caution">
    <text evidence="6">The sequence shown here is derived from an EMBL/GenBank/DDBJ whole genome shotgun (WGS) entry which is preliminary data.</text>
</comment>
<dbReference type="PANTHER" id="PTHR43537">
    <property type="entry name" value="TRANSCRIPTIONAL REGULATOR, GNTR FAMILY"/>
    <property type="match status" value="1"/>
</dbReference>
<dbReference type="PROSITE" id="PS50949">
    <property type="entry name" value="HTH_GNTR"/>
    <property type="match status" value="1"/>
</dbReference>
<gene>
    <name evidence="6" type="ORF">FMM08_06095</name>
</gene>
<dbReference type="Pfam" id="PF07729">
    <property type="entry name" value="FCD"/>
    <property type="match status" value="1"/>
</dbReference>
<dbReference type="InterPro" id="IPR036388">
    <property type="entry name" value="WH-like_DNA-bd_sf"/>
</dbReference>
<dbReference type="EMBL" id="VKAC01000003">
    <property type="protein sequence ID" value="TXR57050.1"/>
    <property type="molecule type" value="Genomic_DNA"/>
</dbReference>
<evidence type="ECO:0000313" key="7">
    <source>
        <dbReference type="Proteomes" id="UP000321234"/>
    </source>
</evidence>
<dbReference type="GO" id="GO:0003677">
    <property type="term" value="F:DNA binding"/>
    <property type="evidence" value="ECO:0007669"/>
    <property type="project" value="UniProtKB-KW"/>
</dbReference>
<dbReference type="OrthoDB" id="9784718at2"/>
<dbReference type="AlphaFoldDB" id="A0A5C8ZJM8"/>
<dbReference type="Pfam" id="PF00392">
    <property type="entry name" value="GntR"/>
    <property type="match status" value="1"/>
</dbReference>
<keyword evidence="2" id="KW-0238">DNA-binding</keyword>
<dbReference type="SMART" id="SM00345">
    <property type="entry name" value="HTH_GNTR"/>
    <property type="match status" value="1"/>
</dbReference>
<dbReference type="SUPFAM" id="SSF48008">
    <property type="entry name" value="GntR ligand-binding domain-like"/>
    <property type="match status" value="1"/>
</dbReference>
<dbReference type="InterPro" id="IPR000524">
    <property type="entry name" value="Tscrpt_reg_HTH_GntR"/>
</dbReference>
<keyword evidence="3" id="KW-0804">Transcription</keyword>
<keyword evidence="7" id="KW-1185">Reference proteome</keyword>
<dbReference type="SUPFAM" id="SSF46785">
    <property type="entry name" value="Winged helix' DNA-binding domain"/>
    <property type="match status" value="1"/>
</dbReference>
<evidence type="ECO:0000259" key="5">
    <source>
        <dbReference type="PROSITE" id="PS50949"/>
    </source>
</evidence>
<evidence type="ECO:0000256" key="1">
    <source>
        <dbReference type="ARBA" id="ARBA00023015"/>
    </source>
</evidence>
<dbReference type="InterPro" id="IPR036390">
    <property type="entry name" value="WH_DNA-bd_sf"/>
</dbReference>
<accession>A0A5C8ZJM8</accession>
<reference evidence="6 7" key="1">
    <citation type="submission" date="2019-07" db="EMBL/GenBank/DDBJ databases">
        <title>Quadrisphaera sp. strain DD2A genome sequencing and assembly.</title>
        <authorList>
            <person name="Kim I."/>
        </authorList>
    </citation>
    <scope>NUCLEOTIDE SEQUENCE [LARGE SCALE GENOMIC DNA]</scope>
    <source>
        <strain evidence="6 7">DD2A</strain>
    </source>
</reference>
<dbReference type="CDD" id="cd07377">
    <property type="entry name" value="WHTH_GntR"/>
    <property type="match status" value="1"/>
</dbReference>
<sequence>MAPGTVGRARVRHARARPQRPGLLRLPGPPLVPGPARLRPAGGGGSLPRRRRLRRLHDHADRPAGGGAGRGAGRGRRPGHGLAGGCVPRAGGPAPAGGGAAGRQRPRGRLQHRAADLRQPGAPAAQGRCRGRGAGALAGARPFVLAPGRPGAAVSSGLLVAAPLALVTALGDAGGSGGRAEQVAAQLETAITVGLVGAGTRLPPERDLAEQLGVTVLQLRQALAMLRDRGVITTRRGNGGGSFVTDTSAVSPDEVAARLRELSTEWLRDLGDLSGSITATSCRLAAERADDDDVDHLRELVAAFEVATSTKQLRLADSRLHIALAGAAQSLRLTTASVQLRGEIAPLLWHEVDGELPTAAVAEQHAALVAAIARGDAEQAHHLGQLHSEHEVRHVIEAHLAEVIARSG</sequence>
<feature type="compositionally biased region" description="Basic residues" evidence="4">
    <location>
        <begin position="48"/>
        <end position="57"/>
    </location>
</feature>
<dbReference type="InterPro" id="IPR008920">
    <property type="entry name" value="TF_FadR/GntR_C"/>
</dbReference>
<dbReference type="Gene3D" id="1.10.10.10">
    <property type="entry name" value="Winged helix-like DNA-binding domain superfamily/Winged helix DNA-binding domain"/>
    <property type="match status" value="1"/>
</dbReference>
<dbReference type="SMART" id="SM00895">
    <property type="entry name" value="FCD"/>
    <property type="match status" value="1"/>
</dbReference>
<evidence type="ECO:0000313" key="6">
    <source>
        <dbReference type="EMBL" id="TXR57050.1"/>
    </source>
</evidence>
<feature type="compositionally biased region" description="Basic residues" evidence="4">
    <location>
        <begin position="9"/>
        <end position="18"/>
    </location>
</feature>
<organism evidence="6 7">
    <name type="scientific">Quadrisphaera setariae</name>
    <dbReference type="NCBI Taxonomy" id="2593304"/>
    <lineage>
        <taxon>Bacteria</taxon>
        <taxon>Bacillati</taxon>
        <taxon>Actinomycetota</taxon>
        <taxon>Actinomycetes</taxon>
        <taxon>Kineosporiales</taxon>
        <taxon>Kineosporiaceae</taxon>
        <taxon>Quadrisphaera</taxon>
    </lineage>
</organism>
<dbReference type="GO" id="GO:0003700">
    <property type="term" value="F:DNA-binding transcription factor activity"/>
    <property type="evidence" value="ECO:0007669"/>
    <property type="project" value="InterPro"/>
</dbReference>
<evidence type="ECO:0000256" key="4">
    <source>
        <dbReference type="SAM" id="MobiDB-lite"/>
    </source>
</evidence>
<dbReference type="Gene3D" id="1.20.120.530">
    <property type="entry name" value="GntR ligand-binding domain-like"/>
    <property type="match status" value="1"/>
</dbReference>
<feature type="domain" description="HTH gntR-type" evidence="5">
    <location>
        <begin position="177"/>
        <end position="247"/>
    </location>
</feature>
<evidence type="ECO:0000256" key="3">
    <source>
        <dbReference type="ARBA" id="ARBA00023163"/>
    </source>
</evidence>
<dbReference type="InterPro" id="IPR011711">
    <property type="entry name" value="GntR_C"/>
</dbReference>
<evidence type="ECO:0000256" key="2">
    <source>
        <dbReference type="ARBA" id="ARBA00023125"/>
    </source>
</evidence>
<proteinExistence type="predicted"/>
<dbReference type="PANTHER" id="PTHR43537:SF24">
    <property type="entry name" value="GLUCONATE OPERON TRANSCRIPTIONAL REPRESSOR"/>
    <property type="match status" value="1"/>
</dbReference>